<feature type="region of interest" description="Disordered" evidence="2">
    <location>
        <begin position="1312"/>
        <end position="1367"/>
    </location>
</feature>
<dbReference type="RefSeq" id="XP_013415764.1">
    <property type="nucleotide sequence ID" value="XM_013560310.1"/>
</dbReference>
<keyword evidence="3" id="KW-1185">Reference proteome</keyword>
<evidence type="ECO:0000313" key="3">
    <source>
        <dbReference type="Proteomes" id="UP000085678"/>
    </source>
</evidence>
<proteinExistence type="predicted"/>
<feature type="region of interest" description="Disordered" evidence="2">
    <location>
        <begin position="757"/>
        <end position="780"/>
    </location>
</feature>
<feature type="coiled-coil region" evidence="1">
    <location>
        <begin position="1074"/>
        <end position="1161"/>
    </location>
</feature>
<evidence type="ECO:0000313" key="5">
    <source>
        <dbReference type="RefSeq" id="XP_013415765.1"/>
    </source>
</evidence>
<dbReference type="InterPro" id="IPR016024">
    <property type="entry name" value="ARM-type_fold"/>
</dbReference>
<dbReference type="PANTHER" id="PTHR15154">
    <property type="entry name" value="HAMARTIN"/>
    <property type="match status" value="1"/>
</dbReference>
<organism evidence="3 4">
    <name type="scientific">Lingula anatina</name>
    <name type="common">Brachiopod</name>
    <name type="synonym">Lingula unguis</name>
    <dbReference type="NCBI Taxonomy" id="7574"/>
    <lineage>
        <taxon>Eukaryota</taxon>
        <taxon>Metazoa</taxon>
        <taxon>Spiralia</taxon>
        <taxon>Lophotrochozoa</taxon>
        <taxon>Brachiopoda</taxon>
        <taxon>Linguliformea</taxon>
        <taxon>Lingulata</taxon>
        <taxon>Lingulida</taxon>
        <taxon>Linguloidea</taxon>
        <taxon>Lingulidae</taxon>
        <taxon>Lingula</taxon>
    </lineage>
</organism>
<dbReference type="KEGG" id="lak:106177516"/>
<feature type="compositionally biased region" description="Polar residues" evidence="2">
    <location>
        <begin position="760"/>
        <end position="769"/>
    </location>
</feature>
<dbReference type="RefSeq" id="XP_013415765.1">
    <property type="nucleotide sequence ID" value="XM_013560311.1"/>
</dbReference>
<feature type="compositionally biased region" description="Basic and acidic residues" evidence="2">
    <location>
        <begin position="619"/>
        <end position="630"/>
    </location>
</feature>
<dbReference type="Pfam" id="PF04388">
    <property type="entry name" value="Hamartin"/>
    <property type="match status" value="2"/>
</dbReference>
<dbReference type="GeneID" id="106177516"/>
<gene>
    <name evidence="4 5" type="primary">LOC106177516</name>
</gene>
<reference evidence="4 5" key="1">
    <citation type="submission" date="2025-04" db="UniProtKB">
        <authorList>
            <consortium name="RefSeq"/>
        </authorList>
    </citation>
    <scope>IDENTIFICATION</scope>
    <source>
        <tissue evidence="4 5">Gonads</tissue>
    </source>
</reference>
<feature type="coiled-coil region" evidence="1">
    <location>
        <begin position="1245"/>
        <end position="1311"/>
    </location>
</feature>
<dbReference type="GO" id="GO:0051726">
    <property type="term" value="P:regulation of cell cycle"/>
    <property type="evidence" value="ECO:0007669"/>
    <property type="project" value="TreeGrafter"/>
</dbReference>
<feature type="region of interest" description="Disordered" evidence="2">
    <location>
        <begin position="706"/>
        <end position="727"/>
    </location>
</feature>
<dbReference type="GO" id="GO:0008285">
    <property type="term" value="P:negative regulation of cell population proliferation"/>
    <property type="evidence" value="ECO:0007669"/>
    <property type="project" value="TreeGrafter"/>
</dbReference>
<feature type="compositionally biased region" description="Polar residues" evidence="2">
    <location>
        <begin position="457"/>
        <end position="470"/>
    </location>
</feature>
<dbReference type="GO" id="GO:0033596">
    <property type="term" value="C:TSC1-TSC2 complex"/>
    <property type="evidence" value="ECO:0007669"/>
    <property type="project" value="TreeGrafter"/>
</dbReference>
<feature type="compositionally biased region" description="Basic and acidic residues" evidence="2">
    <location>
        <begin position="418"/>
        <end position="427"/>
    </location>
</feature>
<feature type="region of interest" description="Disordered" evidence="2">
    <location>
        <begin position="368"/>
        <end position="480"/>
    </location>
</feature>
<feature type="region of interest" description="Disordered" evidence="2">
    <location>
        <begin position="604"/>
        <end position="630"/>
    </location>
</feature>
<dbReference type="STRING" id="7574.A0A1S3K077"/>
<feature type="region of interest" description="Disordered" evidence="2">
    <location>
        <begin position="549"/>
        <end position="573"/>
    </location>
</feature>
<dbReference type="Proteomes" id="UP000085678">
    <property type="component" value="Unplaced"/>
</dbReference>
<evidence type="ECO:0000313" key="4">
    <source>
        <dbReference type="RefSeq" id="XP_013415764.1"/>
    </source>
</evidence>
<feature type="compositionally biased region" description="Polar residues" evidence="2">
    <location>
        <begin position="1318"/>
        <end position="1358"/>
    </location>
</feature>
<dbReference type="InterPro" id="IPR007483">
    <property type="entry name" value="Hamartin"/>
</dbReference>
<keyword evidence="1" id="KW-0175">Coiled coil</keyword>
<accession>A0A1S3K077</accession>
<feature type="compositionally biased region" description="Low complexity" evidence="2">
    <location>
        <begin position="399"/>
        <end position="411"/>
    </location>
</feature>
<dbReference type="PANTHER" id="PTHR15154:SF2">
    <property type="entry name" value="HAMARTIN"/>
    <property type="match status" value="1"/>
</dbReference>
<evidence type="ECO:0000256" key="2">
    <source>
        <dbReference type="SAM" id="MobiDB-lite"/>
    </source>
</evidence>
<dbReference type="GO" id="GO:0032007">
    <property type="term" value="P:negative regulation of TOR signaling"/>
    <property type="evidence" value="ECO:0007669"/>
    <property type="project" value="TreeGrafter"/>
</dbReference>
<dbReference type="SUPFAM" id="SSF48371">
    <property type="entry name" value="ARM repeat"/>
    <property type="match status" value="1"/>
</dbReference>
<dbReference type="OrthoDB" id="6022054at2759"/>
<sequence>MAAQQPSGADTEQYVRFDLLDSSSLDARKEIRDVIVDTLKHSTNKDKEKYQWLLNGLVDYYMTTNSEQTLDILTNIGDAHAVHLFEKLNDCMKAIQTRLPTLTLLGHIIIKQPAWLPVIIKQPILGAVIKCLKTDTDVPILMSALLAIVSLLPMEPVRIHPYLPSIFDAFSRLASFNNKKPGNVPDIYLLHLNVGVYALFHRLYGMYPVNFVEYLRIFYTRSENQEVFKSTVQPMLEKVRIHPLLILGNKDYELSLERWKTMETHDIIIDCAKMSLDPIEGTKEDVSCPIWGPLCGQDTISPLDHNIYREGSISRMSISSQAELPSQQVPSFVVLHPAHQTPPSQLQGLLSIPPPSAGSAETLLWSPAMTCGLSTPPPSSKDVTPSHSHSDMMGSYQGTPTTPAATPVDTPRGTTPPSEERGSEFKRSHSRTTQHPLSGDSKTNKLGLKLFHPKTPTPTQDKPLSDSSIPASPMKRDFTTKPPVTAKRTLAFREDAPLERAEDTLECFNSETASTAQALAANKTAISASASAGVPIKKELVSQLRTTTASSSGLIASSPPSKPYIPTSCPEVTQTPSETETIRVVSKLTETQPIQSGFSVHHDKASDINGEKTNIPPAHQREGSLPRAESSEVKLTLNLSSVSDGVKETAEEELMKKSCDSMSNLSVKSLPHVIEKLSDHGSAVEMHDAEDQEICDINKIEFDLESESKEEMSDAEAQNGDSPNGSEELTAQSVAQFMKTVNRIRFNSMSIDREKLKESMSIQRGSRSLSCPEMADEERTGQFDEAAIPGKKTSAMMMVDEQTETELGDIYAGGAQQPVLVVTQTKPISSGLVTLTTTSVPMDARKGSLSSSGSINLPGMDIGIPVTSAQSVPGSLPNVAMTTTGMLGSLSQDTLANYYLLQHAASRTSLSTTDGDAAVPYQHLWPTALPYTPLVPCQSCMERVYLTADSTLVQPTAHSRTTPSLPGTELPMYASFSPAEILDRHLQLGGETHAKELRNLSLINLEHVNWTHFGGLPPPDEINILKGRTLLLHNQLMYERHKREMHARRNRRLLGKVVKMAKIEEQNVARGDQLKLQEDEIQHLTRTLNSKGQENRNLMEALDNLKKGGEQKLKSLTQDNETLKYNNKELQNMLVVNRQENDNLQEEISSLKAQIFQLETQLGLTQEKADMTQELQEQVNHLNKEILLMGELQQQYKERQEAMILQKEVRPQTLYLIDTYKAENNNIRLSLDQKTVEVEGYRSHLAEVEELLKSKEMAMAEEKKTLERVKNRHKDQIKAMEERYQVMKKINRRQESHILELSDKIDRLKVQDKAQHDAGNSSNNSRTASPATSSLRYDSPYGNTPPESATHSPHSPQSLGKHEGSAFSPYQAGIYPSTLPMAAASSFGPRHSPLITPTIVQSKPALGSHVCHVTSSQHAVGSAQVGVNNQYMHRTGHVVGGAVGNNNMKTVSKVQQVDHEVQTDLTGDDLEGVCGQLAPLGHPSLVTSTSLLHQRMLDSASVDGSRQSSKHSAMLDSGFASEKLNF</sequence>
<name>A0A1S3K077_LINAN</name>
<evidence type="ECO:0000256" key="1">
    <source>
        <dbReference type="SAM" id="Coils"/>
    </source>
</evidence>
<protein>
    <submittedName>
        <fullName evidence="4">Hamartin isoform X1</fullName>
    </submittedName>
    <submittedName>
        <fullName evidence="5">Hamartin isoform X2</fullName>
    </submittedName>
</protein>
<feature type="compositionally biased region" description="Low complexity" evidence="2">
    <location>
        <begin position="549"/>
        <end position="559"/>
    </location>
</feature>